<name>A0AAD7RF69_9TELE</name>
<feature type="non-terminal residue" evidence="2">
    <location>
        <position position="1"/>
    </location>
</feature>
<comment type="caution">
    <text evidence="2">The sequence shown here is derived from an EMBL/GenBank/DDBJ whole genome shotgun (WGS) entry which is preliminary data.</text>
</comment>
<protein>
    <submittedName>
        <fullName evidence="2">Uncharacterized protein</fullName>
    </submittedName>
</protein>
<sequence>SLCPLSLSPSLPLSLSLSLSKECSHSIYRSQVEGIFVYWPDHPANMGIRRSTSGRTREDQSWGQGSPLGVFPGGRSAREQTEPSDTDPQGTPVFPQKREGPSCWIPLSRLQERMQKIELKNLARFCDRCHGEQD</sequence>
<dbReference type="Proteomes" id="UP001221898">
    <property type="component" value="Unassembled WGS sequence"/>
</dbReference>
<feature type="region of interest" description="Disordered" evidence="1">
    <location>
        <begin position="47"/>
        <end position="101"/>
    </location>
</feature>
<gene>
    <name evidence="2" type="ORF">AAFF_G00254650</name>
</gene>
<keyword evidence="3" id="KW-1185">Reference proteome</keyword>
<reference evidence="2" key="1">
    <citation type="journal article" date="2023" name="Science">
        <title>Genome structures resolve the early diversification of teleost fishes.</title>
        <authorList>
            <person name="Parey E."/>
            <person name="Louis A."/>
            <person name="Montfort J."/>
            <person name="Bouchez O."/>
            <person name="Roques C."/>
            <person name="Iampietro C."/>
            <person name="Lluch J."/>
            <person name="Castinel A."/>
            <person name="Donnadieu C."/>
            <person name="Desvignes T."/>
            <person name="Floi Bucao C."/>
            <person name="Jouanno E."/>
            <person name="Wen M."/>
            <person name="Mejri S."/>
            <person name="Dirks R."/>
            <person name="Jansen H."/>
            <person name="Henkel C."/>
            <person name="Chen W.J."/>
            <person name="Zahm M."/>
            <person name="Cabau C."/>
            <person name="Klopp C."/>
            <person name="Thompson A.W."/>
            <person name="Robinson-Rechavi M."/>
            <person name="Braasch I."/>
            <person name="Lecointre G."/>
            <person name="Bobe J."/>
            <person name="Postlethwait J.H."/>
            <person name="Berthelot C."/>
            <person name="Roest Crollius H."/>
            <person name="Guiguen Y."/>
        </authorList>
    </citation>
    <scope>NUCLEOTIDE SEQUENCE</scope>
    <source>
        <strain evidence="2">NC1722</strain>
    </source>
</reference>
<evidence type="ECO:0000313" key="2">
    <source>
        <dbReference type="EMBL" id="KAJ8377684.1"/>
    </source>
</evidence>
<accession>A0AAD7RF69</accession>
<evidence type="ECO:0000313" key="3">
    <source>
        <dbReference type="Proteomes" id="UP001221898"/>
    </source>
</evidence>
<organism evidence="2 3">
    <name type="scientific">Aldrovandia affinis</name>
    <dbReference type="NCBI Taxonomy" id="143900"/>
    <lineage>
        <taxon>Eukaryota</taxon>
        <taxon>Metazoa</taxon>
        <taxon>Chordata</taxon>
        <taxon>Craniata</taxon>
        <taxon>Vertebrata</taxon>
        <taxon>Euteleostomi</taxon>
        <taxon>Actinopterygii</taxon>
        <taxon>Neopterygii</taxon>
        <taxon>Teleostei</taxon>
        <taxon>Notacanthiformes</taxon>
        <taxon>Halosauridae</taxon>
        <taxon>Aldrovandia</taxon>
    </lineage>
</organism>
<proteinExistence type="predicted"/>
<evidence type="ECO:0000256" key="1">
    <source>
        <dbReference type="SAM" id="MobiDB-lite"/>
    </source>
</evidence>
<dbReference type="AlphaFoldDB" id="A0AAD7RF69"/>
<dbReference type="EMBL" id="JAINUG010000343">
    <property type="protein sequence ID" value="KAJ8377684.1"/>
    <property type="molecule type" value="Genomic_DNA"/>
</dbReference>